<organism evidence="3 4">
    <name type="scientific">Tetradesmus obliquus</name>
    <name type="common">Green alga</name>
    <name type="synonym">Acutodesmus obliquus</name>
    <dbReference type="NCBI Taxonomy" id="3088"/>
    <lineage>
        <taxon>Eukaryota</taxon>
        <taxon>Viridiplantae</taxon>
        <taxon>Chlorophyta</taxon>
        <taxon>core chlorophytes</taxon>
        <taxon>Chlorophyceae</taxon>
        <taxon>CS clade</taxon>
        <taxon>Sphaeropleales</taxon>
        <taxon>Scenedesmaceae</taxon>
        <taxon>Tetradesmus</taxon>
    </lineage>
</organism>
<evidence type="ECO:0000313" key="3">
    <source>
        <dbReference type="EMBL" id="SZX60454.1"/>
    </source>
</evidence>
<evidence type="ECO:0000256" key="1">
    <source>
        <dbReference type="SAM" id="MobiDB-lite"/>
    </source>
</evidence>
<keyword evidence="2" id="KW-0472">Membrane</keyword>
<feature type="transmembrane region" description="Helical" evidence="2">
    <location>
        <begin position="394"/>
        <end position="416"/>
    </location>
</feature>
<keyword evidence="2" id="KW-0812">Transmembrane</keyword>
<proteinExistence type="predicted"/>
<dbReference type="InterPro" id="IPR027948">
    <property type="entry name" value="DUF4436"/>
</dbReference>
<feature type="region of interest" description="Disordered" evidence="1">
    <location>
        <begin position="1"/>
        <end position="40"/>
    </location>
</feature>
<feature type="transmembrane region" description="Helical" evidence="2">
    <location>
        <begin position="363"/>
        <end position="382"/>
    </location>
</feature>
<name>A0A383V796_TETOB</name>
<keyword evidence="2" id="KW-1133">Transmembrane helix</keyword>
<sequence>MSKASAKWQENGRDVESHRDQGHAAADSEDGHGHSSCSGLQQMTEKLRAPVRHIPYQFRVLVFSAILVALAGLLVGLPVYGSLVAAKWGDTSAVTAVNMPRELSSQLEGLVTGVGGEMDLLQKPSSTASQASFVWLKVTIQDFDILGVRAMIDVEVISAGNYSDPRQPAALMLPNNTQLVLQSGNIIQTYTSGAVPGSFPVTVPLGVERPLLFYPFDAYSANLVISLSLEQVVQCPENATGPTNLQSVQTGSGAVMKAVCNNPQGASTSAPPLPLIVGVTNQVDTMHVPLNIASFRELMSGPDAAAKPESGPITIYLHARGHHTPFVQAYVVVLTLMCVGIGLYLLVAALDQAFIRPRPLNPTFINCFAAALFSIPRIRLMLPGNVPAGILVDIYGFGWATLMTGCALLIMISLYVGQYSHKGKLFHFEKKTN</sequence>
<evidence type="ECO:0000256" key="2">
    <source>
        <dbReference type="SAM" id="Phobius"/>
    </source>
</evidence>
<gene>
    <name evidence="3" type="ORF">BQ4739_LOCUS1000</name>
</gene>
<dbReference type="Proteomes" id="UP000256970">
    <property type="component" value="Unassembled WGS sequence"/>
</dbReference>
<dbReference type="Pfam" id="PF14494">
    <property type="entry name" value="DUF4436"/>
    <property type="match status" value="1"/>
</dbReference>
<accession>A0A383V796</accession>
<keyword evidence="4" id="KW-1185">Reference proteome</keyword>
<dbReference type="EMBL" id="FNXT01000067">
    <property type="protein sequence ID" value="SZX60454.1"/>
    <property type="molecule type" value="Genomic_DNA"/>
</dbReference>
<feature type="compositionally biased region" description="Basic and acidic residues" evidence="1">
    <location>
        <begin position="10"/>
        <end position="22"/>
    </location>
</feature>
<feature type="transmembrane region" description="Helical" evidence="2">
    <location>
        <begin position="329"/>
        <end position="351"/>
    </location>
</feature>
<evidence type="ECO:0000313" key="4">
    <source>
        <dbReference type="Proteomes" id="UP000256970"/>
    </source>
</evidence>
<dbReference type="STRING" id="3088.A0A383V796"/>
<evidence type="ECO:0008006" key="5">
    <source>
        <dbReference type="Google" id="ProtNLM"/>
    </source>
</evidence>
<reference evidence="3 4" key="1">
    <citation type="submission" date="2016-10" db="EMBL/GenBank/DDBJ databases">
        <authorList>
            <person name="Cai Z."/>
        </authorList>
    </citation>
    <scope>NUCLEOTIDE SEQUENCE [LARGE SCALE GENOMIC DNA]</scope>
</reference>
<dbReference type="AlphaFoldDB" id="A0A383V796"/>
<feature type="transmembrane region" description="Helical" evidence="2">
    <location>
        <begin position="58"/>
        <end position="80"/>
    </location>
</feature>
<protein>
    <recommendedName>
        <fullName evidence="5">DUF4436 domain-containing protein</fullName>
    </recommendedName>
</protein>